<dbReference type="AlphaFoldDB" id="A0A2P2QYS9"/>
<organism evidence="1">
    <name type="scientific">Rhizophora mucronata</name>
    <name type="common">Asiatic mangrove</name>
    <dbReference type="NCBI Taxonomy" id="61149"/>
    <lineage>
        <taxon>Eukaryota</taxon>
        <taxon>Viridiplantae</taxon>
        <taxon>Streptophyta</taxon>
        <taxon>Embryophyta</taxon>
        <taxon>Tracheophyta</taxon>
        <taxon>Spermatophyta</taxon>
        <taxon>Magnoliopsida</taxon>
        <taxon>eudicotyledons</taxon>
        <taxon>Gunneridae</taxon>
        <taxon>Pentapetalae</taxon>
        <taxon>rosids</taxon>
        <taxon>fabids</taxon>
        <taxon>Malpighiales</taxon>
        <taxon>Rhizophoraceae</taxon>
        <taxon>Rhizophora</taxon>
    </lineage>
</organism>
<proteinExistence type="predicted"/>
<name>A0A2P2QYS9_RHIMU</name>
<evidence type="ECO:0000313" key="1">
    <source>
        <dbReference type="EMBL" id="MBX72115.1"/>
    </source>
</evidence>
<protein>
    <submittedName>
        <fullName evidence="1">Uncharacterized protein</fullName>
    </submittedName>
</protein>
<reference evidence="1" key="1">
    <citation type="submission" date="2018-02" db="EMBL/GenBank/DDBJ databases">
        <title>Rhizophora mucronata_Transcriptome.</title>
        <authorList>
            <person name="Meera S.P."/>
            <person name="Sreeshan A."/>
            <person name="Augustine A."/>
        </authorList>
    </citation>
    <scope>NUCLEOTIDE SEQUENCE</scope>
    <source>
        <tissue evidence="1">Leaf</tissue>
    </source>
</reference>
<sequence>MLTLLYSLSNSQDLKVMLISSSLEDFHDIEIE</sequence>
<accession>A0A2P2QYS9</accession>
<dbReference type="EMBL" id="GGEC01091631">
    <property type="protein sequence ID" value="MBX72115.1"/>
    <property type="molecule type" value="Transcribed_RNA"/>
</dbReference>